<dbReference type="AlphaFoldDB" id="A0A6P0CB79"/>
<gene>
    <name evidence="1" type="ORF">GV827_08480</name>
</gene>
<sequence>MIISRGRSYIFVHIPKTGGTSMALALEGRAMKDDIMLGDTPKARNRRRRIKVQASSGRLWKHSTLADIDGLVSADEIAGMFTFTMVRNPWDRMVSYYHWLREQTFDHPAVRLAKSLPFERFLSDPTSQEGQRSWPAARYMTDVTGTERSSAYIRLEHFKTDAAPLFDHLGFELALPHENQSSRFESYQSYYTPKLRDIVAACCAADIARFGYQFE</sequence>
<dbReference type="Pfam" id="PF03567">
    <property type="entry name" value="Sulfotransfer_2"/>
    <property type="match status" value="1"/>
</dbReference>
<name>A0A6P0CB79_9RHOB</name>
<dbReference type="GO" id="GO:0008146">
    <property type="term" value="F:sulfotransferase activity"/>
    <property type="evidence" value="ECO:0007669"/>
    <property type="project" value="InterPro"/>
</dbReference>
<dbReference type="InterPro" id="IPR027417">
    <property type="entry name" value="P-loop_NTPase"/>
</dbReference>
<evidence type="ECO:0000313" key="2">
    <source>
        <dbReference type="Proteomes" id="UP000468591"/>
    </source>
</evidence>
<dbReference type="SUPFAM" id="SSF52540">
    <property type="entry name" value="P-loop containing nucleoside triphosphate hydrolases"/>
    <property type="match status" value="1"/>
</dbReference>
<dbReference type="Proteomes" id="UP000468591">
    <property type="component" value="Unassembled WGS sequence"/>
</dbReference>
<dbReference type="EMBL" id="JAABNT010000004">
    <property type="protein sequence ID" value="NEK22435.1"/>
    <property type="molecule type" value="Genomic_DNA"/>
</dbReference>
<evidence type="ECO:0000313" key="1">
    <source>
        <dbReference type="EMBL" id="NEK22435.1"/>
    </source>
</evidence>
<reference evidence="1 2" key="1">
    <citation type="submission" date="2020-01" db="EMBL/GenBank/DDBJ databases">
        <title>Sulfitobacter sediminilitoris sp. nov., isolated from a tidal flat.</title>
        <authorList>
            <person name="Park S."/>
            <person name="Yoon J.-H."/>
        </authorList>
    </citation>
    <scope>NUCLEOTIDE SEQUENCE [LARGE SCALE GENOMIC DNA]</scope>
    <source>
        <strain evidence="1 2">JBTF-M27</strain>
    </source>
</reference>
<dbReference type="GO" id="GO:0016020">
    <property type="term" value="C:membrane"/>
    <property type="evidence" value="ECO:0007669"/>
    <property type="project" value="InterPro"/>
</dbReference>
<dbReference type="Gene3D" id="3.40.50.300">
    <property type="entry name" value="P-loop containing nucleotide triphosphate hydrolases"/>
    <property type="match status" value="1"/>
</dbReference>
<comment type="caution">
    <text evidence="1">The sequence shown here is derived from an EMBL/GenBank/DDBJ whole genome shotgun (WGS) entry which is preliminary data.</text>
</comment>
<accession>A0A6P0CB79</accession>
<protein>
    <submittedName>
        <fullName evidence="1">Sulfotransferase family 2 domain-containing protein</fullName>
    </submittedName>
</protein>
<proteinExistence type="predicted"/>
<organism evidence="1 2">
    <name type="scientific">Sulfitobacter sediminilitoris</name>
    <dbReference type="NCBI Taxonomy" id="2698830"/>
    <lineage>
        <taxon>Bacteria</taxon>
        <taxon>Pseudomonadati</taxon>
        <taxon>Pseudomonadota</taxon>
        <taxon>Alphaproteobacteria</taxon>
        <taxon>Rhodobacterales</taxon>
        <taxon>Roseobacteraceae</taxon>
        <taxon>Sulfitobacter</taxon>
    </lineage>
</organism>
<keyword evidence="1" id="KW-0808">Transferase</keyword>
<dbReference type="InterPro" id="IPR005331">
    <property type="entry name" value="Sulfotransferase"/>
</dbReference>
<dbReference type="RefSeq" id="WP_164353360.1">
    <property type="nucleotide sequence ID" value="NZ_JAABNT010000004.1"/>
</dbReference>
<keyword evidence="2" id="KW-1185">Reference proteome</keyword>